<gene>
    <name evidence="6" type="ORF">M430DRAFT_39046</name>
</gene>
<dbReference type="InterPro" id="IPR009332">
    <property type="entry name" value="Med22"/>
</dbReference>
<evidence type="ECO:0000256" key="5">
    <source>
        <dbReference type="ARBA" id="ARBA00023242"/>
    </source>
</evidence>
<proteinExistence type="inferred from homology"/>
<dbReference type="PANTHER" id="PTHR12434">
    <property type="entry name" value="MEDIATOR OF RNA POLYMERASE II TRANSCRIPTION SUBUNIT 22"/>
    <property type="match status" value="1"/>
</dbReference>
<dbReference type="OrthoDB" id="203279at2759"/>
<evidence type="ECO:0000256" key="4">
    <source>
        <dbReference type="ARBA" id="ARBA00023163"/>
    </source>
</evidence>
<evidence type="ECO:0008006" key="8">
    <source>
        <dbReference type="Google" id="ProtNLM"/>
    </source>
</evidence>
<dbReference type="EMBL" id="KZ679006">
    <property type="protein sequence ID" value="PSS28408.1"/>
    <property type="molecule type" value="Genomic_DNA"/>
</dbReference>
<dbReference type="GO" id="GO:0006357">
    <property type="term" value="P:regulation of transcription by RNA polymerase II"/>
    <property type="evidence" value="ECO:0007669"/>
    <property type="project" value="InterPro"/>
</dbReference>
<dbReference type="STRING" id="857342.A0A2T3BGD7"/>
<dbReference type="GeneID" id="36575373"/>
<keyword evidence="7" id="KW-1185">Reference proteome</keyword>
<evidence type="ECO:0000313" key="7">
    <source>
        <dbReference type="Proteomes" id="UP000241818"/>
    </source>
</evidence>
<evidence type="ECO:0000256" key="1">
    <source>
        <dbReference type="ARBA" id="ARBA00004123"/>
    </source>
</evidence>
<dbReference type="Proteomes" id="UP000241818">
    <property type="component" value="Unassembled WGS sequence"/>
</dbReference>
<dbReference type="Gene3D" id="6.10.280.160">
    <property type="entry name" value="Mediator of RNA polymerase II transcription subunit 22"/>
    <property type="match status" value="1"/>
</dbReference>
<dbReference type="Pfam" id="PF06179">
    <property type="entry name" value="Med22"/>
    <property type="match status" value="1"/>
</dbReference>
<name>A0A2T3BGD7_AMORE</name>
<evidence type="ECO:0000256" key="2">
    <source>
        <dbReference type="ARBA" id="ARBA00005942"/>
    </source>
</evidence>
<keyword evidence="4" id="KW-0804">Transcription</keyword>
<sequence>MEGAQRTTASLLDREERAVAALLTRYKNLVTLAAMPAGDGATKEVAASHAFQMEVESNALVQAAEDLLQLTRELKELWLAGPLRAIGEDENEGKMGEEANSRGHLASTALRVGEMVEGILQRASESKTGTEVVGN</sequence>
<evidence type="ECO:0000256" key="3">
    <source>
        <dbReference type="ARBA" id="ARBA00023015"/>
    </source>
</evidence>
<dbReference type="PANTHER" id="PTHR12434:SF6">
    <property type="entry name" value="MEDIATOR OF RNA POLYMERASE II TRANSCRIPTION SUBUNIT 22"/>
    <property type="match status" value="1"/>
</dbReference>
<protein>
    <recommendedName>
        <fullName evidence="8">Mediator of RNA polymerase II transcription subunit 22</fullName>
    </recommendedName>
</protein>
<comment type="subcellular location">
    <subcellularLocation>
        <location evidence="1">Nucleus</location>
    </subcellularLocation>
</comment>
<dbReference type="GO" id="GO:0003712">
    <property type="term" value="F:transcription coregulator activity"/>
    <property type="evidence" value="ECO:0007669"/>
    <property type="project" value="InterPro"/>
</dbReference>
<keyword evidence="3" id="KW-0805">Transcription regulation</keyword>
<accession>A0A2T3BGD7</accession>
<dbReference type="GO" id="GO:0016592">
    <property type="term" value="C:mediator complex"/>
    <property type="evidence" value="ECO:0007669"/>
    <property type="project" value="InterPro"/>
</dbReference>
<dbReference type="RefSeq" id="XP_024725933.1">
    <property type="nucleotide sequence ID" value="XM_024867292.1"/>
</dbReference>
<dbReference type="AlphaFoldDB" id="A0A2T3BGD7"/>
<dbReference type="InParanoid" id="A0A2T3BGD7"/>
<comment type="similarity">
    <text evidence="2">Belongs to the Mediator complex subunit 22 family.</text>
</comment>
<reference evidence="6 7" key="1">
    <citation type="journal article" date="2018" name="New Phytol.">
        <title>Comparative genomics and transcriptomics depict ericoid mycorrhizal fungi as versatile saprotrophs and plant mutualists.</title>
        <authorList>
            <person name="Martino E."/>
            <person name="Morin E."/>
            <person name="Grelet G.A."/>
            <person name="Kuo A."/>
            <person name="Kohler A."/>
            <person name="Daghino S."/>
            <person name="Barry K.W."/>
            <person name="Cichocki N."/>
            <person name="Clum A."/>
            <person name="Dockter R.B."/>
            <person name="Hainaut M."/>
            <person name="Kuo R.C."/>
            <person name="LaButti K."/>
            <person name="Lindahl B.D."/>
            <person name="Lindquist E.A."/>
            <person name="Lipzen A."/>
            <person name="Khouja H.R."/>
            <person name="Magnuson J."/>
            <person name="Murat C."/>
            <person name="Ohm R.A."/>
            <person name="Singer S.W."/>
            <person name="Spatafora J.W."/>
            <person name="Wang M."/>
            <person name="Veneault-Fourrey C."/>
            <person name="Henrissat B."/>
            <person name="Grigoriev I.V."/>
            <person name="Martin F.M."/>
            <person name="Perotto S."/>
        </authorList>
    </citation>
    <scope>NUCLEOTIDE SEQUENCE [LARGE SCALE GENOMIC DNA]</scope>
    <source>
        <strain evidence="6 7">ATCC 22711</strain>
    </source>
</reference>
<evidence type="ECO:0000313" key="6">
    <source>
        <dbReference type="EMBL" id="PSS28408.1"/>
    </source>
</evidence>
<keyword evidence="5" id="KW-0539">Nucleus</keyword>
<organism evidence="6 7">
    <name type="scientific">Amorphotheca resinae ATCC 22711</name>
    <dbReference type="NCBI Taxonomy" id="857342"/>
    <lineage>
        <taxon>Eukaryota</taxon>
        <taxon>Fungi</taxon>
        <taxon>Dikarya</taxon>
        <taxon>Ascomycota</taxon>
        <taxon>Pezizomycotina</taxon>
        <taxon>Leotiomycetes</taxon>
        <taxon>Helotiales</taxon>
        <taxon>Amorphothecaceae</taxon>
        <taxon>Amorphotheca</taxon>
    </lineage>
</organism>